<dbReference type="InParanoid" id="A0A7J8FAC4"/>
<gene>
    <name evidence="1" type="ORF">HJG59_008467</name>
</gene>
<sequence>MAKRHMKKCSTSLIIREMQIKTTMRYHLTPVRMAAINKSSNKCWRGCGEKGTLVHCWWESRLVQPLWKTLWHYLKKLKIELQPSQCGSVIGHQPMHEGVVGSIPGQGTCPGCGPNLQWGACRRWPINVLSH</sequence>
<comment type="caution">
    <text evidence="1">The sequence shown here is derived from an EMBL/GenBank/DDBJ whole genome shotgun (WGS) entry which is preliminary data.</text>
</comment>
<protein>
    <submittedName>
        <fullName evidence="1">Uncharacterized protein</fullName>
    </submittedName>
</protein>
<organism evidence="1 2">
    <name type="scientific">Molossus molossus</name>
    <name type="common">Pallas' mastiff bat</name>
    <name type="synonym">Vespertilio molossus</name>
    <dbReference type="NCBI Taxonomy" id="27622"/>
    <lineage>
        <taxon>Eukaryota</taxon>
        <taxon>Metazoa</taxon>
        <taxon>Chordata</taxon>
        <taxon>Craniata</taxon>
        <taxon>Vertebrata</taxon>
        <taxon>Euteleostomi</taxon>
        <taxon>Mammalia</taxon>
        <taxon>Eutheria</taxon>
        <taxon>Laurasiatheria</taxon>
        <taxon>Chiroptera</taxon>
        <taxon>Yangochiroptera</taxon>
        <taxon>Molossidae</taxon>
        <taxon>Molossus</taxon>
    </lineage>
</organism>
<accession>A0A7J8FAC4</accession>
<evidence type="ECO:0000313" key="1">
    <source>
        <dbReference type="EMBL" id="KAF6444152.1"/>
    </source>
</evidence>
<keyword evidence="2" id="KW-1185">Reference proteome</keyword>
<name>A0A7J8FAC4_MOLMO</name>
<dbReference type="EMBL" id="JACASF010000012">
    <property type="protein sequence ID" value="KAF6444152.1"/>
    <property type="molecule type" value="Genomic_DNA"/>
</dbReference>
<proteinExistence type="predicted"/>
<reference evidence="1 2" key="1">
    <citation type="journal article" date="2020" name="Nature">
        <title>Six reference-quality genomes reveal evolution of bat adaptations.</title>
        <authorList>
            <person name="Jebb D."/>
            <person name="Huang Z."/>
            <person name="Pippel M."/>
            <person name="Hughes G.M."/>
            <person name="Lavrichenko K."/>
            <person name="Devanna P."/>
            <person name="Winkler S."/>
            <person name="Jermiin L.S."/>
            <person name="Skirmuntt E.C."/>
            <person name="Katzourakis A."/>
            <person name="Burkitt-Gray L."/>
            <person name="Ray D.A."/>
            <person name="Sullivan K.A.M."/>
            <person name="Roscito J.G."/>
            <person name="Kirilenko B.M."/>
            <person name="Davalos L.M."/>
            <person name="Corthals A.P."/>
            <person name="Power M.L."/>
            <person name="Jones G."/>
            <person name="Ransome R.D."/>
            <person name="Dechmann D.K.N."/>
            <person name="Locatelli A.G."/>
            <person name="Puechmaille S.J."/>
            <person name="Fedrigo O."/>
            <person name="Jarvis E.D."/>
            <person name="Hiller M."/>
            <person name="Vernes S.C."/>
            <person name="Myers E.W."/>
            <person name="Teeling E.C."/>
        </authorList>
    </citation>
    <scope>NUCLEOTIDE SEQUENCE [LARGE SCALE GENOMIC DNA]</scope>
    <source>
        <strain evidence="1">MMolMol1</strain>
        <tissue evidence="1">Muscle</tissue>
    </source>
</reference>
<evidence type="ECO:0000313" key="2">
    <source>
        <dbReference type="Proteomes" id="UP000550707"/>
    </source>
</evidence>
<dbReference type="AlphaFoldDB" id="A0A7J8FAC4"/>
<dbReference type="Proteomes" id="UP000550707">
    <property type="component" value="Unassembled WGS sequence"/>
</dbReference>